<comment type="caution">
    <text evidence="2">The sequence shown here is derived from an EMBL/GenBank/DDBJ whole genome shotgun (WGS) entry which is preliminary data.</text>
</comment>
<proteinExistence type="predicted"/>
<feature type="signal peptide" evidence="1">
    <location>
        <begin position="1"/>
        <end position="28"/>
    </location>
</feature>
<organism evidence="2 3">
    <name type="scientific">Paractinoplanes globisporus</name>
    <dbReference type="NCBI Taxonomy" id="113565"/>
    <lineage>
        <taxon>Bacteria</taxon>
        <taxon>Bacillati</taxon>
        <taxon>Actinomycetota</taxon>
        <taxon>Actinomycetes</taxon>
        <taxon>Micromonosporales</taxon>
        <taxon>Micromonosporaceae</taxon>
        <taxon>Paractinoplanes</taxon>
    </lineage>
</organism>
<dbReference type="RefSeq" id="WP_020509967.1">
    <property type="nucleotide sequence ID" value="NZ_JBIAZU010000004.1"/>
</dbReference>
<protein>
    <submittedName>
        <fullName evidence="2">Uncharacterized protein</fullName>
    </submittedName>
</protein>
<reference evidence="2 3" key="1">
    <citation type="submission" date="2024-10" db="EMBL/GenBank/DDBJ databases">
        <title>The Natural Products Discovery Center: Release of the First 8490 Sequenced Strains for Exploring Actinobacteria Biosynthetic Diversity.</title>
        <authorList>
            <person name="Kalkreuter E."/>
            <person name="Kautsar S.A."/>
            <person name="Yang D."/>
            <person name="Bader C.D."/>
            <person name="Teijaro C.N."/>
            <person name="Fluegel L."/>
            <person name="Davis C.M."/>
            <person name="Simpson J.R."/>
            <person name="Lauterbach L."/>
            <person name="Steele A.D."/>
            <person name="Gui C."/>
            <person name="Meng S."/>
            <person name="Li G."/>
            <person name="Viehrig K."/>
            <person name="Ye F."/>
            <person name="Su P."/>
            <person name="Kiefer A.F."/>
            <person name="Nichols A."/>
            <person name="Cepeda A.J."/>
            <person name="Yan W."/>
            <person name="Fan B."/>
            <person name="Jiang Y."/>
            <person name="Adhikari A."/>
            <person name="Zheng C.-J."/>
            <person name="Schuster L."/>
            <person name="Cowan T.M."/>
            <person name="Smanski M.J."/>
            <person name="Chevrette M.G."/>
            <person name="De Carvalho L.P.S."/>
            <person name="Shen B."/>
        </authorList>
    </citation>
    <scope>NUCLEOTIDE SEQUENCE [LARGE SCALE GENOMIC DNA]</scope>
    <source>
        <strain evidence="2 3">NPDC000087</strain>
    </source>
</reference>
<keyword evidence="1" id="KW-0732">Signal</keyword>
<name>A0ABW6WFL5_9ACTN</name>
<dbReference type="EMBL" id="JBIAZU010000004">
    <property type="protein sequence ID" value="MFF5292087.1"/>
    <property type="molecule type" value="Genomic_DNA"/>
</dbReference>
<gene>
    <name evidence="2" type="ORF">ACFY35_21825</name>
</gene>
<evidence type="ECO:0000313" key="2">
    <source>
        <dbReference type="EMBL" id="MFF5292087.1"/>
    </source>
</evidence>
<accession>A0ABW6WFL5</accession>
<dbReference type="Proteomes" id="UP001602245">
    <property type="component" value="Unassembled WGS sequence"/>
</dbReference>
<sequence>MHVRIGRLLIAAVGIVAAVVATGTAAPAAPAAAAVPAVPAARAAAGSLPRPAADHPELRGANARVRGEVRGLTGAAASALAGEAATRFLALTRGQISTTLAAQALHTAWGTAFDQPQAQGISATHSVLTNNGTTTRGGEYIYSPTSLSPGGACIEMTTAYTPSGPLLWAWDWCGGRSGVGKALTMNSAFRSAYTTTVNGLPAYSFQVSKTNASTNEWTAYLYNYQTHAFQTFYTSAGSYDLGDTWFGWNMFEIYSSIEPSTGVGYYCTDMAGQGFDASAIQVELNGAWQPATPSNSYSYGTPPPSGSSFQCPTLTFTMNSPYNHWSARIAG</sequence>
<evidence type="ECO:0000256" key="1">
    <source>
        <dbReference type="SAM" id="SignalP"/>
    </source>
</evidence>
<keyword evidence="3" id="KW-1185">Reference proteome</keyword>
<feature type="chain" id="PRO_5046323588" evidence="1">
    <location>
        <begin position="29"/>
        <end position="331"/>
    </location>
</feature>
<evidence type="ECO:0000313" key="3">
    <source>
        <dbReference type="Proteomes" id="UP001602245"/>
    </source>
</evidence>